<dbReference type="HOGENOM" id="CLU_019613_2_1_1"/>
<evidence type="ECO:0000313" key="2">
    <source>
        <dbReference type="Proteomes" id="UP000001194"/>
    </source>
</evidence>
<dbReference type="PANTHER" id="PTHR33099">
    <property type="entry name" value="FE2OG DIOXYGENASE DOMAIN-CONTAINING PROTEIN"/>
    <property type="match status" value="1"/>
</dbReference>
<organism evidence="2">
    <name type="scientific">Laccaria bicolor (strain S238N-H82 / ATCC MYA-4686)</name>
    <name type="common">Bicoloured deceiver</name>
    <name type="synonym">Laccaria laccata var. bicolor</name>
    <dbReference type="NCBI Taxonomy" id="486041"/>
    <lineage>
        <taxon>Eukaryota</taxon>
        <taxon>Fungi</taxon>
        <taxon>Dikarya</taxon>
        <taxon>Basidiomycota</taxon>
        <taxon>Agaricomycotina</taxon>
        <taxon>Agaricomycetes</taxon>
        <taxon>Agaricomycetidae</taxon>
        <taxon>Agaricales</taxon>
        <taxon>Agaricineae</taxon>
        <taxon>Hydnangiaceae</taxon>
        <taxon>Laccaria</taxon>
    </lineage>
</organism>
<dbReference type="Proteomes" id="UP000001194">
    <property type="component" value="Unassembled WGS sequence"/>
</dbReference>
<dbReference type="RefSeq" id="XP_001889100.1">
    <property type="nucleotide sequence ID" value="XM_001889065.1"/>
</dbReference>
<dbReference type="GeneID" id="6084703"/>
<dbReference type="PANTHER" id="PTHR33099:SF7">
    <property type="entry name" value="MYND-TYPE DOMAIN-CONTAINING PROTEIN"/>
    <property type="match status" value="1"/>
</dbReference>
<gene>
    <name evidence="1" type="ORF">LACBIDRAFT_334304</name>
</gene>
<sequence length="266" mass="29385">MFGSLVVFFPTRHEGGVVHIRHKGKEWSFDPAAITAAQESPSIAFIALKSDAEREITVVNSGYCVTITYNLYFDGSDTSATPQIGVDEGEALHKCLSTLLDNTELLPDGGYLGFGLRYMYPITTNSTSYSLFEVINSLKGSDAVIKRVLDQLDLSPELKIIYEVEDDDDDCSPLQVMLDSEASFPEEQSDMSLKEALSEYGTIILSEEIHWVTPLTSFSRITSQYVTYGNEASLQYAYGDICLVVEIPVTGKRLKGKRGGRKSEDS</sequence>
<dbReference type="AlphaFoldDB" id="B0DYT2"/>
<proteinExistence type="predicted"/>
<protein>
    <submittedName>
        <fullName evidence="1">Predicted protein</fullName>
    </submittedName>
</protein>
<dbReference type="EMBL" id="DS547151">
    <property type="protein sequence ID" value="EDR00348.1"/>
    <property type="molecule type" value="Genomic_DNA"/>
</dbReference>
<dbReference type="KEGG" id="lbc:LACBIDRAFT_334304"/>
<evidence type="ECO:0000313" key="1">
    <source>
        <dbReference type="EMBL" id="EDR00348.1"/>
    </source>
</evidence>
<accession>B0DYT2</accession>
<keyword evidence="2" id="KW-1185">Reference proteome</keyword>
<dbReference type="OrthoDB" id="27483at2759"/>
<name>B0DYT2_LACBS</name>
<reference evidence="1 2" key="1">
    <citation type="journal article" date="2008" name="Nature">
        <title>The genome of Laccaria bicolor provides insights into mycorrhizal symbiosis.</title>
        <authorList>
            <person name="Martin F."/>
            <person name="Aerts A."/>
            <person name="Ahren D."/>
            <person name="Brun A."/>
            <person name="Danchin E.G.J."/>
            <person name="Duchaussoy F."/>
            <person name="Gibon J."/>
            <person name="Kohler A."/>
            <person name="Lindquist E."/>
            <person name="Pereda V."/>
            <person name="Salamov A."/>
            <person name="Shapiro H.J."/>
            <person name="Wuyts J."/>
            <person name="Blaudez D."/>
            <person name="Buee M."/>
            <person name="Brokstein P."/>
            <person name="Canbaeck B."/>
            <person name="Cohen D."/>
            <person name="Courty P.E."/>
            <person name="Coutinho P.M."/>
            <person name="Delaruelle C."/>
            <person name="Detter J.C."/>
            <person name="Deveau A."/>
            <person name="DiFazio S."/>
            <person name="Duplessis S."/>
            <person name="Fraissinet-Tachet L."/>
            <person name="Lucic E."/>
            <person name="Frey-Klett P."/>
            <person name="Fourrey C."/>
            <person name="Feussner I."/>
            <person name="Gay G."/>
            <person name="Grimwood J."/>
            <person name="Hoegger P.J."/>
            <person name="Jain P."/>
            <person name="Kilaru S."/>
            <person name="Labbe J."/>
            <person name="Lin Y.C."/>
            <person name="Legue V."/>
            <person name="Le Tacon F."/>
            <person name="Marmeisse R."/>
            <person name="Melayah D."/>
            <person name="Montanini B."/>
            <person name="Muratet M."/>
            <person name="Nehls U."/>
            <person name="Niculita-Hirzel H."/>
            <person name="Oudot-Le Secq M.P."/>
            <person name="Peter M."/>
            <person name="Quesneville H."/>
            <person name="Rajashekar B."/>
            <person name="Reich M."/>
            <person name="Rouhier N."/>
            <person name="Schmutz J."/>
            <person name="Yin T."/>
            <person name="Chalot M."/>
            <person name="Henrissat B."/>
            <person name="Kuees U."/>
            <person name="Lucas S."/>
            <person name="Van de Peer Y."/>
            <person name="Podila G.K."/>
            <person name="Polle A."/>
            <person name="Pukkila P.J."/>
            <person name="Richardson P.M."/>
            <person name="Rouze P."/>
            <person name="Sanders I.R."/>
            <person name="Stajich J.E."/>
            <person name="Tunlid A."/>
            <person name="Tuskan G."/>
            <person name="Grigoriev I.V."/>
        </authorList>
    </citation>
    <scope>NUCLEOTIDE SEQUENCE [LARGE SCALE GENOMIC DNA]</scope>
    <source>
        <strain evidence="2">S238N-H82 / ATCC MYA-4686</strain>
    </source>
</reference>
<dbReference type="STRING" id="486041.B0DYT2"/>
<dbReference type="InParanoid" id="B0DYT2"/>